<dbReference type="EMBL" id="BJJW01000002">
    <property type="protein sequence ID" value="GDZ83039.1"/>
    <property type="molecule type" value="Genomic_DNA"/>
</dbReference>
<accession>A0A5A5TY82</accession>
<feature type="compositionally biased region" description="Polar residues" evidence="1">
    <location>
        <begin position="24"/>
        <end position="36"/>
    </location>
</feature>
<protein>
    <recommendedName>
        <fullName evidence="6">Phage tail protein</fullName>
    </recommendedName>
</protein>
<dbReference type="Gene3D" id="2.40.30.200">
    <property type="match status" value="1"/>
</dbReference>
<dbReference type="InterPro" id="IPR008841">
    <property type="entry name" value="Siphovirus-type_tail_N"/>
</dbReference>
<evidence type="ECO:0000313" key="4">
    <source>
        <dbReference type="EMBL" id="GDZ83039.1"/>
    </source>
</evidence>
<dbReference type="AlphaFoldDB" id="A0A5A5TY82"/>
<evidence type="ECO:0008006" key="6">
    <source>
        <dbReference type="Google" id="ProtNLM"/>
    </source>
</evidence>
<feature type="region of interest" description="Disordered" evidence="1">
    <location>
        <begin position="1"/>
        <end position="45"/>
    </location>
</feature>
<evidence type="ECO:0000256" key="1">
    <source>
        <dbReference type="SAM" id="MobiDB-lite"/>
    </source>
</evidence>
<comment type="caution">
    <text evidence="4">The sequence shown here is derived from an EMBL/GenBank/DDBJ whole genome shotgun (WGS) entry which is preliminary data.</text>
</comment>
<evidence type="ECO:0000313" key="5">
    <source>
        <dbReference type="Proteomes" id="UP000323274"/>
    </source>
</evidence>
<feature type="domain" description="Siphovirus-type tail component C-terminal" evidence="3">
    <location>
        <begin position="705"/>
        <end position="781"/>
    </location>
</feature>
<dbReference type="InterPro" id="IPR006520">
    <property type="entry name" value="Dit_BPSPP_N"/>
</dbReference>
<gene>
    <name evidence="4" type="ORF">LCIT_02810</name>
</gene>
<dbReference type="Pfam" id="PF22768">
    <property type="entry name" value="SPP1_Dit"/>
    <property type="match status" value="1"/>
</dbReference>
<feature type="domain" description="Siphovirus-type tail component RIFT-related" evidence="2">
    <location>
        <begin position="100"/>
        <end position="178"/>
    </location>
</feature>
<dbReference type="RefSeq" id="WP_149333621.1">
    <property type="nucleotide sequence ID" value="NZ_BJJW01000002.1"/>
</dbReference>
<name>A0A5A5TY82_LEUCI</name>
<dbReference type="InterPro" id="IPR054738">
    <property type="entry name" value="Siphovirus-type_tail_C"/>
</dbReference>
<organism evidence="4 5">
    <name type="scientific">Leuconostoc citreum</name>
    <dbReference type="NCBI Taxonomy" id="33964"/>
    <lineage>
        <taxon>Bacteria</taxon>
        <taxon>Bacillati</taxon>
        <taxon>Bacillota</taxon>
        <taxon>Bacilli</taxon>
        <taxon>Lactobacillales</taxon>
        <taxon>Lactobacillaceae</taxon>
        <taxon>Leuconostoc</taxon>
    </lineage>
</organism>
<dbReference type="Pfam" id="PF05709">
    <property type="entry name" value="Sipho_tail"/>
    <property type="match status" value="1"/>
</dbReference>
<sequence>MATDFTNEMLPGDNVNAPDKGFQNDISNAGNENPEQLNYKEPSEGAKQLKAIDDEIKSKLYPDPKDDEFVVGRNFDAGNVGISSRDLGISVGHITLPVAPTIADISQNVSGMYGQRWLRNNYGAKVFNIPTTVIAANSDEYLKNIESMSKALIQIGNSEAPIVFGAFPDRTFYGHFTSIPDPSYVSDTWDSTLTLQFTASDPHGYLKQVIGQADNQNKLSIMPEGNDVAKPAYQFTFSADSNNFGYTNSSGQSVFVGFPDDTNTQDLMPVIYRDPIQDIGTFTQVTDMSTQNWALSNADVASDAVVKMLGKHAITVDKFWKVPKDYTGKTTSYGPLLITKKFNIGSTGDYRVSTRISHQQFYARAYQRTEVYLLDKDGNRIGRMGLYDSGNTNNGTLKVMFGRNTDEENANYAKGFGYIGPGNTTWALDQTQNKVGHEVTLQINQYEPNFTVDRQVSTRFTQCLYDGHDSRFLPDAVKWQHETLTVEKWKTPRDSNGVATGPQVYSKEVEVDKTSHTTVPNGPDIWKNSTQDYYKWTQVWNSSMGETLTWSRWHNVGTPNPGYGNGWSWRSTSYDRGGNWDKGAGRVNQPGTITSTVKEFMYDAPNIITNLWANFELTKIGNQMHILVKQIAGSGLESGNIVLDYTMTVPDGFNTKVAQIGYFFGKTPIHEDKIVKTTPADGDKPASYQFVQSYQDDRLTVTDLTVQGITTADALKKAHTIVHAGDTATIDTETENVYINGKVANKYLSPASTYPLLKGGQKEDITFFPTPDKATVKYNYRPAMK</sequence>
<reference evidence="4 5" key="1">
    <citation type="submission" date="2019-04" db="EMBL/GenBank/DDBJ databases">
        <title>A pseudo-fructophilic Leuconostoc citreum strain F192-5 isolated from peel of satsuma mandarin: the first report for isolation and characterization of strain-dependent fructophilic-like characteristics.</title>
        <authorList>
            <person name="Maeno S."/>
            <person name="Tanizawa Y."/>
            <person name="Kajikawa A."/>
            <person name="Kanesaki Y."/>
            <person name="Kubota E."/>
            <person name="Arita M."/>
            <person name="Leon D."/>
            <person name="Endo A."/>
        </authorList>
    </citation>
    <scope>NUCLEOTIDE SEQUENCE [LARGE SCALE GENOMIC DNA]</scope>
    <source>
        <strain evidence="4 5">F192-5</strain>
    </source>
</reference>
<dbReference type="NCBIfam" id="TIGR01633">
    <property type="entry name" value="phi3626_gp14_N"/>
    <property type="match status" value="1"/>
</dbReference>
<proteinExistence type="predicted"/>
<dbReference type="Gene3D" id="2.60.120.860">
    <property type="match status" value="1"/>
</dbReference>
<dbReference type="Proteomes" id="UP000323274">
    <property type="component" value="Unassembled WGS sequence"/>
</dbReference>
<evidence type="ECO:0000259" key="2">
    <source>
        <dbReference type="Pfam" id="PF05709"/>
    </source>
</evidence>
<evidence type="ECO:0000259" key="3">
    <source>
        <dbReference type="Pfam" id="PF22768"/>
    </source>
</evidence>